<evidence type="ECO:0000313" key="3">
    <source>
        <dbReference type="Proteomes" id="UP001256588"/>
    </source>
</evidence>
<keyword evidence="1" id="KW-0812">Transmembrane</keyword>
<evidence type="ECO:0000256" key="1">
    <source>
        <dbReference type="SAM" id="Phobius"/>
    </source>
</evidence>
<keyword evidence="1" id="KW-0472">Membrane</keyword>
<sequence length="136" mass="14971">MVFVQVSVLLLLAWSLGAIQLSPRARTLHSAPMWLAVVWTLGVVACIGLGASGLLRFGDWQSLSTGQVLHRVLGEGSLAMRRSEWAVLNRAAGVYLNLDIVWTLLALCLAQFHSAMFWAGVAERRRHARAVRHRAS</sequence>
<name>A0ABU1Y1I9_9GAMM</name>
<keyword evidence="1" id="KW-1133">Transmembrane helix</keyword>
<dbReference type="EMBL" id="JAVDWO010000013">
    <property type="protein sequence ID" value="MDR7194226.1"/>
    <property type="molecule type" value="Genomic_DNA"/>
</dbReference>
<proteinExistence type="predicted"/>
<keyword evidence="3" id="KW-1185">Reference proteome</keyword>
<evidence type="ECO:0000313" key="2">
    <source>
        <dbReference type="EMBL" id="MDR7194226.1"/>
    </source>
</evidence>
<comment type="caution">
    <text evidence="2">The sequence shown here is derived from an EMBL/GenBank/DDBJ whole genome shotgun (WGS) entry which is preliminary data.</text>
</comment>
<protein>
    <submittedName>
        <fullName evidence="2">Uncharacterized protein</fullName>
    </submittedName>
</protein>
<accession>A0ABU1Y1I9</accession>
<dbReference type="Proteomes" id="UP001256588">
    <property type="component" value="Unassembled WGS sequence"/>
</dbReference>
<feature type="transmembrane region" description="Helical" evidence="1">
    <location>
        <begin position="33"/>
        <end position="55"/>
    </location>
</feature>
<reference evidence="2 3" key="1">
    <citation type="submission" date="2023-07" db="EMBL/GenBank/DDBJ databases">
        <title>Sorghum-associated microbial communities from plants grown in Nebraska, USA.</title>
        <authorList>
            <person name="Schachtman D."/>
        </authorList>
    </citation>
    <scope>NUCLEOTIDE SEQUENCE [LARGE SCALE GENOMIC DNA]</scope>
    <source>
        <strain evidence="2 3">4099</strain>
    </source>
</reference>
<organism evidence="2 3">
    <name type="scientific">Luteimonas terrae</name>
    <dbReference type="NCBI Taxonomy" id="1530191"/>
    <lineage>
        <taxon>Bacteria</taxon>
        <taxon>Pseudomonadati</taxon>
        <taxon>Pseudomonadota</taxon>
        <taxon>Gammaproteobacteria</taxon>
        <taxon>Lysobacterales</taxon>
        <taxon>Lysobacteraceae</taxon>
        <taxon>Luteimonas</taxon>
    </lineage>
</organism>
<gene>
    <name evidence="2" type="ORF">J2W68_002968</name>
</gene>
<dbReference type="RefSeq" id="WP_310237174.1">
    <property type="nucleotide sequence ID" value="NZ_JAVDWO010000013.1"/>
</dbReference>